<dbReference type="AlphaFoldDB" id="A0A378AUG9"/>
<dbReference type="EMBL" id="UGMD01000002">
    <property type="protein sequence ID" value="STV18836.1"/>
    <property type="molecule type" value="Genomic_DNA"/>
</dbReference>
<organism evidence="1 2">
    <name type="scientific">Klebsiella pneumoniae</name>
    <dbReference type="NCBI Taxonomy" id="573"/>
    <lineage>
        <taxon>Bacteria</taxon>
        <taxon>Pseudomonadati</taxon>
        <taxon>Pseudomonadota</taxon>
        <taxon>Gammaproteobacteria</taxon>
        <taxon>Enterobacterales</taxon>
        <taxon>Enterobacteriaceae</taxon>
        <taxon>Klebsiella/Raoultella group</taxon>
        <taxon>Klebsiella</taxon>
        <taxon>Klebsiella pneumoniae complex</taxon>
    </lineage>
</organism>
<protein>
    <submittedName>
        <fullName evidence="1">Uncharacterized protein</fullName>
    </submittedName>
</protein>
<dbReference type="Proteomes" id="UP000255192">
    <property type="component" value="Unassembled WGS sequence"/>
</dbReference>
<evidence type="ECO:0000313" key="2">
    <source>
        <dbReference type="Proteomes" id="UP000255192"/>
    </source>
</evidence>
<name>A0A378AUG9_KLEPN</name>
<reference evidence="1 2" key="1">
    <citation type="submission" date="2018-06" db="EMBL/GenBank/DDBJ databases">
        <authorList>
            <consortium name="Pathogen Informatics"/>
            <person name="Doyle S."/>
        </authorList>
    </citation>
    <scope>NUCLEOTIDE SEQUENCE [LARGE SCALE GENOMIC DNA]</scope>
    <source>
        <strain evidence="1 2">NCTC204</strain>
    </source>
</reference>
<gene>
    <name evidence="1" type="ORF">NCTC204_04493</name>
</gene>
<accession>A0A378AUG9</accession>
<evidence type="ECO:0000313" key="1">
    <source>
        <dbReference type="EMBL" id="STV18836.1"/>
    </source>
</evidence>
<proteinExistence type="predicted"/>
<sequence length="76" mass="8782">MGNERESSREARNALEAERVKQWNQQQLNAQLLTLIIYEVFMLSKKNILISTITLCFSIVGCKEEAKTTKWYMGSP</sequence>